<organism evidence="2 3">
    <name type="scientific">Sinorhizobium glycinis</name>
    <dbReference type="NCBI Taxonomy" id="1472378"/>
    <lineage>
        <taxon>Bacteria</taxon>
        <taxon>Pseudomonadati</taxon>
        <taxon>Pseudomonadota</taxon>
        <taxon>Alphaproteobacteria</taxon>
        <taxon>Hyphomicrobiales</taxon>
        <taxon>Rhizobiaceae</taxon>
        <taxon>Sinorhizobium/Ensifer group</taxon>
        <taxon>Sinorhizobium</taxon>
    </lineage>
</organism>
<dbReference type="RefSeq" id="WP_064240082.1">
    <property type="nucleotide sequence ID" value="NZ_LPUX01000046.1"/>
</dbReference>
<dbReference type="InterPro" id="IPR007047">
    <property type="entry name" value="Flp_Fap"/>
</dbReference>
<dbReference type="AlphaFoldDB" id="A0A178Y831"/>
<accession>A0A178Y831</accession>
<evidence type="ECO:0000313" key="2">
    <source>
        <dbReference type="EMBL" id="OAP43514.1"/>
    </source>
</evidence>
<dbReference type="Pfam" id="PF04964">
    <property type="entry name" value="Flp_Fap"/>
    <property type="match status" value="1"/>
</dbReference>
<dbReference type="EMBL" id="LPUX01000046">
    <property type="protein sequence ID" value="OAP43514.1"/>
    <property type="molecule type" value="Genomic_DNA"/>
</dbReference>
<name>A0A178Y831_9HYPH</name>
<feature type="transmembrane region" description="Helical" evidence="1">
    <location>
        <begin position="21"/>
        <end position="41"/>
    </location>
</feature>
<protein>
    <submittedName>
        <fullName evidence="2">Pilin</fullName>
    </submittedName>
</protein>
<dbReference type="OrthoDB" id="5325135at2"/>
<keyword evidence="3" id="KW-1185">Reference proteome</keyword>
<keyword evidence="1" id="KW-1133">Transmembrane helix</keyword>
<reference evidence="2 3" key="1">
    <citation type="journal article" date="2016" name="Int. J. Syst. Evol. Microbiol.">
        <title>Ensifer glycinis sp. nov., an novel rhizobial species associated with Glycine spp.</title>
        <authorList>
            <person name="Yan H."/>
            <person name="Yan J."/>
            <person name="Sui X.H."/>
            <person name="Wang E.T."/>
            <person name="Chen W.X."/>
            <person name="Zhang X.X."/>
            <person name="Chen W.F."/>
        </authorList>
    </citation>
    <scope>NUCLEOTIDE SEQUENCE [LARGE SCALE GENOMIC DNA]</scope>
    <source>
        <strain evidence="2 3">CCBAU 23380</strain>
    </source>
</reference>
<evidence type="ECO:0000313" key="3">
    <source>
        <dbReference type="Proteomes" id="UP000094025"/>
    </source>
</evidence>
<gene>
    <name evidence="2" type="ORF">AU381_08980</name>
</gene>
<evidence type="ECO:0000256" key="1">
    <source>
        <dbReference type="SAM" id="Phobius"/>
    </source>
</evidence>
<dbReference type="STRING" id="1472378.AU381_08980"/>
<sequence length="55" mass="5769">METLKRLVRNQDGATAVEYGLIAALISVGLLLGLESFGAGLDDVLTYISDTIEAA</sequence>
<proteinExistence type="predicted"/>
<keyword evidence="1" id="KW-0472">Membrane</keyword>
<dbReference type="Proteomes" id="UP000094025">
    <property type="component" value="Unassembled WGS sequence"/>
</dbReference>
<comment type="caution">
    <text evidence="2">The sequence shown here is derived from an EMBL/GenBank/DDBJ whole genome shotgun (WGS) entry which is preliminary data.</text>
</comment>
<keyword evidence="1" id="KW-0812">Transmembrane</keyword>